<evidence type="ECO:0000256" key="3">
    <source>
        <dbReference type="ARBA" id="ARBA00022737"/>
    </source>
</evidence>
<dbReference type="InterPro" id="IPR013087">
    <property type="entry name" value="Znf_C2H2_type"/>
</dbReference>
<keyword evidence="4" id="KW-0863">Zinc-finger</keyword>
<accession>A0AAP0NDQ3</accession>
<dbReference type="Proteomes" id="UP001415857">
    <property type="component" value="Unassembled WGS sequence"/>
</dbReference>
<evidence type="ECO:0000256" key="1">
    <source>
        <dbReference type="ARBA" id="ARBA00004123"/>
    </source>
</evidence>
<organism evidence="10 11">
    <name type="scientific">Liquidambar formosana</name>
    <name type="common">Formosan gum</name>
    <dbReference type="NCBI Taxonomy" id="63359"/>
    <lineage>
        <taxon>Eukaryota</taxon>
        <taxon>Viridiplantae</taxon>
        <taxon>Streptophyta</taxon>
        <taxon>Embryophyta</taxon>
        <taxon>Tracheophyta</taxon>
        <taxon>Spermatophyta</taxon>
        <taxon>Magnoliopsida</taxon>
        <taxon>eudicotyledons</taxon>
        <taxon>Gunneridae</taxon>
        <taxon>Pentapetalae</taxon>
        <taxon>Saxifragales</taxon>
        <taxon>Altingiaceae</taxon>
        <taxon>Liquidambar</taxon>
    </lineage>
</organism>
<evidence type="ECO:0000256" key="8">
    <source>
        <dbReference type="ARBA" id="ARBA00023242"/>
    </source>
</evidence>
<dbReference type="GO" id="GO:0005634">
    <property type="term" value="C:nucleus"/>
    <property type="evidence" value="ECO:0007669"/>
    <property type="project" value="UniProtKB-SubCell"/>
</dbReference>
<reference evidence="10 11" key="1">
    <citation type="journal article" date="2024" name="Plant J.">
        <title>Genome sequences and population genomics reveal climatic adaptation and genomic divergence between two closely related sweetgum species.</title>
        <authorList>
            <person name="Xu W.Q."/>
            <person name="Ren C.Q."/>
            <person name="Zhang X.Y."/>
            <person name="Comes H.P."/>
            <person name="Liu X.H."/>
            <person name="Li Y.G."/>
            <person name="Kettle C.J."/>
            <person name="Jalonen R."/>
            <person name="Gaisberger H."/>
            <person name="Ma Y.Z."/>
            <person name="Qiu Y.X."/>
        </authorList>
    </citation>
    <scope>NUCLEOTIDE SEQUENCE [LARGE SCALE GENOMIC DNA]</scope>
    <source>
        <strain evidence="10">Hangzhou</strain>
    </source>
</reference>
<keyword evidence="3" id="KW-0677">Repeat</keyword>
<evidence type="ECO:0000256" key="4">
    <source>
        <dbReference type="ARBA" id="ARBA00022771"/>
    </source>
</evidence>
<protein>
    <recommendedName>
        <fullName evidence="9">C2H2-type domain-containing protein</fullName>
    </recommendedName>
</protein>
<dbReference type="PANTHER" id="PTHR26374:SF456">
    <property type="entry name" value="ZINC FINGER PROTEIN ZAT5-LIKE"/>
    <property type="match status" value="1"/>
</dbReference>
<sequence>MGLSLSIEPAFKALGGHRASHKKPRLMMGAGGDLLHHDDLRGSPAKLKTHECSICRLEFTIGIGWAYEEV</sequence>
<keyword evidence="8" id="KW-0539">Nucleus</keyword>
<evidence type="ECO:0000256" key="6">
    <source>
        <dbReference type="ARBA" id="ARBA00023015"/>
    </source>
</evidence>
<feature type="domain" description="C2H2-type" evidence="9">
    <location>
        <begin position="11"/>
        <end position="24"/>
    </location>
</feature>
<dbReference type="PANTHER" id="PTHR26374">
    <property type="entry name" value="ZINC FINGER PROTEIN ZAT5"/>
    <property type="match status" value="1"/>
</dbReference>
<comment type="subcellular location">
    <subcellularLocation>
        <location evidence="1">Nucleus</location>
    </subcellularLocation>
</comment>
<dbReference type="AlphaFoldDB" id="A0AAP0NDQ3"/>
<dbReference type="EMBL" id="JBBPBK010000014">
    <property type="protein sequence ID" value="KAK9271427.1"/>
    <property type="molecule type" value="Genomic_DNA"/>
</dbReference>
<evidence type="ECO:0000313" key="10">
    <source>
        <dbReference type="EMBL" id="KAK9271427.1"/>
    </source>
</evidence>
<comment type="caution">
    <text evidence="10">The sequence shown here is derived from an EMBL/GenBank/DDBJ whole genome shotgun (WGS) entry which is preliminary data.</text>
</comment>
<keyword evidence="2" id="KW-0479">Metal-binding</keyword>
<evidence type="ECO:0000256" key="7">
    <source>
        <dbReference type="ARBA" id="ARBA00023163"/>
    </source>
</evidence>
<gene>
    <name evidence="10" type="ORF">L1049_027018</name>
</gene>
<proteinExistence type="predicted"/>
<keyword evidence="5" id="KW-0862">Zinc</keyword>
<dbReference type="Pfam" id="PF13912">
    <property type="entry name" value="zf-C2H2_6"/>
    <property type="match status" value="1"/>
</dbReference>
<keyword evidence="7" id="KW-0804">Transcription</keyword>
<evidence type="ECO:0000313" key="11">
    <source>
        <dbReference type="Proteomes" id="UP001415857"/>
    </source>
</evidence>
<keyword evidence="6" id="KW-0805">Transcription regulation</keyword>
<name>A0AAP0NDQ3_LIQFO</name>
<dbReference type="GO" id="GO:0008270">
    <property type="term" value="F:zinc ion binding"/>
    <property type="evidence" value="ECO:0007669"/>
    <property type="project" value="UniProtKB-KW"/>
</dbReference>
<evidence type="ECO:0000259" key="9">
    <source>
        <dbReference type="Pfam" id="PF13912"/>
    </source>
</evidence>
<keyword evidence="11" id="KW-1185">Reference proteome</keyword>
<evidence type="ECO:0000256" key="2">
    <source>
        <dbReference type="ARBA" id="ARBA00022723"/>
    </source>
</evidence>
<evidence type="ECO:0000256" key="5">
    <source>
        <dbReference type="ARBA" id="ARBA00022833"/>
    </source>
</evidence>